<evidence type="ECO:0000256" key="2">
    <source>
        <dbReference type="ARBA" id="ARBA00023157"/>
    </source>
</evidence>
<sequence>MSGFDRSTIQVLPSALTSILLPLTLITSPASAQGPGYDKRYCGTGKQKDYRGTISTTVGGRECQRWDTNSPHSHSRTAANYPNSDLVENYCRNPDNEPSAWCYTSDPAKRWERCDVPYCPYISDEQVRGEIYGNGTASETSADYFEVALHNETLQVIREAEVEYDQNENVPGQTPIEFDNHSDITMTGNTWTAYVLPKAVDIEEDTILEFSFTLTQEPDAGFVAVCLDEDTEEYGDNGVCFVLKSTQGWLKDYVNVPAQTSIGSTSEQRIPIGDMFTGSVNYIAFIQDNDGADRSVGQSTISGIKLSNVEDETLQISIGSHTERSVFSNSYISNNQVSVSNNGVDSQDTKDFWLHVSESGSSIQINGNQVCMIPYPSIDVDECLLTLLHPSSQWKALPLPDGGYDITSATILEFTLQIDESVDFLAVCLDNNTDVESAEVAGKSECVWLQSSDGWSSSTRKNWKHLTTSFETGVSRRVAIPMGQYRGLGEGEVVNAKYIAFIQDIAFSSKWHQGRSAWSDFRLYEQNLDDLELSLFGVPVSIPNVQLSLEGSNGELQDSRDHILSVDGTSVTASGNNWKYFNLGQTITVTAATMLKFKFSLTEKSEYHFICLLKPGVDYVRDGRDDCFLLAGLSNDSMKQFLDVRPAQRIQDGEVFEFNINVGSYFEGEVAAIGYGLDNDLEITNERTSGQSTWSDVEIYDLPSLMIKMDGVDIAVPNKQISYKSHPEDNRPIRDWLVDIDSTGLEATVKGNAWRAFEFPQPLSIHDLGDFVVSFDFSIAEAGEIHGLCFEENLIYANVDNAASDRDSIRCVTTAYFQDLGDVPDIIPTKYQTPAGGSHRYILNLSKIFSRLYSEEGAVVPTYMTLLRVSNNKPGLGECQSDCDNDGECSGDLVCFQRGTTTTYVPGCDGVASGSDDYCYDPDYYTKASFMRYIVFVSDDDRLVNGVRSNGDVTFGNIEITTSLTSCLADEDISFSLDDCTADNFLAAVQAKMEATAACANKSDPLLELFSLFDATEEMDVYSNIEKVCTGAYKLSGYDVYDKGTLGMDAATERQITAEYLDGGSVWNYANSNDNTETIERVASSVATTHLLAWPDHHALEHCDIGAAMCCSAVSRTDPVTNDPNAEVCYVDIKASKRTARVRDGYSIYTQDQANDVYCEAFAWGTDGGSMQSALKGNALFQAGFANMLDGSVEQIPGAPLCGCLDRMPVVTNAKCTQVTSTDSTVNVTFDKSLGVFDSSLALGTISTSDCGDIVDHYRALEGGEDTPESLYVAGRVVGATGCTEATTSFLSSKGLEFSATGTD</sequence>
<keyword evidence="6" id="KW-1185">Reference proteome</keyword>
<dbReference type="SMART" id="SM00130">
    <property type="entry name" value="KR"/>
    <property type="match status" value="1"/>
</dbReference>
<dbReference type="InterPro" id="IPR050759">
    <property type="entry name" value="Serine_protease_kringle"/>
</dbReference>
<feature type="domain" description="Kringle" evidence="4">
    <location>
        <begin position="41"/>
        <end position="119"/>
    </location>
</feature>
<dbReference type="Pfam" id="PF00051">
    <property type="entry name" value="Kringle"/>
    <property type="match status" value="1"/>
</dbReference>
<dbReference type="Gene3D" id="2.40.20.10">
    <property type="entry name" value="Plasminogen Kringle 4"/>
    <property type="match status" value="1"/>
</dbReference>
<keyword evidence="2" id="KW-1015">Disulfide bond</keyword>
<comment type="caution">
    <text evidence="5">The sequence shown here is derived from an EMBL/GenBank/DDBJ whole genome shotgun (WGS) entry which is preliminary data.</text>
</comment>
<proteinExistence type="predicted"/>
<dbReference type="InterPro" id="IPR038178">
    <property type="entry name" value="Kringle_sf"/>
</dbReference>
<evidence type="ECO:0000313" key="6">
    <source>
        <dbReference type="Proteomes" id="UP000266841"/>
    </source>
</evidence>
<feature type="signal peptide" evidence="3">
    <location>
        <begin position="1"/>
        <end position="32"/>
    </location>
</feature>
<evidence type="ECO:0000313" key="5">
    <source>
        <dbReference type="EMBL" id="EJK50153.1"/>
    </source>
</evidence>
<dbReference type="PANTHER" id="PTHR24261">
    <property type="entry name" value="PLASMINOGEN-RELATED"/>
    <property type="match status" value="1"/>
</dbReference>
<dbReference type="InterPro" id="IPR000001">
    <property type="entry name" value="Kringle"/>
</dbReference>
<evidence type="ECO:0000259" key="4">
    <source>
        <dbReference type="PROSITE" id="PS50070"/>
    </source>
</evidence>
<dbReference type="GO" id="GO:0005102">
    <property type="term" value="F:signaling receptor binding"/>
    <property type="evidence" value="ECO:0007669"/>
    <property type="project" value="TreeGrafter"/>
</dbReference>
<gene>
    <name evidence="5" type="ORF">THAOC_30908</name>
</gene>
<dbReference type="InterPro" id="IPR018056">
    <property type="entry name" value="Kringle_CS"/>
</dbReference>
<dbReference type="OrthoDB" id="46933at2759"/>
<dbReference type="PROSITE" id="PS00021">
    <property type="entry name" value="KRINGLE_1"/>
    <property type="match status" value="1"/>
</dbReference>
<feature type="chain" id="PRO_5003836157" description="Kringle domain-containing protein" evidence="3">
    <location>
        <begin position="33"/>
        <end position="1304"/>
    </location>
</feature>
<dbReference type="CDD" id="cd00108">
    <property type="entry name" value="KR"/>
    <property type="match status" value="1"/>
</dbReference>
<dbReference type="PRINTS" id="PR00018">
    <property type="entry name" value="KRINGLE"/>
</dbReference>
<accession>K0R9C4</accession>
<dbReference type="PROSITE" id="PS50070">
    <property type="entry name" value="KRINGLE_2"/>
    <property type="match status" value="1"/>
</dbReference>
<dbReference type="PANTHER" id="PTHR24261:SF7">
    <property type="entry name" value="KRINGLE DOMAIN-CONTAINING PROTEIN"/>
    <property type="match status" value="1"/>
</dbReference>
<dbReference type="EMBL" id="AGNL01044154">
    <property type="protein sequence ID" value="EJK50153.1"/>
    <property type="molecule type" value="Genomic_DNA"/>
</dbReference>
<dbReference type="SUPFAM" id="SSF57440">
    <property type="entry name" value="Kringle-like"/>
    <property type="match status" value="1"/>
</dbReference>
<dbReference type="GO" id="GO:0004175">
    <property type="term" value="F:endopeptidase activity"/>
    <property type="evidence" value="ECO:0007669"/>
    <property type="project" value="TreeGrafter"/>
</dbReference>
<name>K0R9C4_THAOC</name>
<dbReference type="eggNOG" id="ENOG502SGPI">
    <property type="taxonomic scope" value="Eukaryota"/>
</dbReference>
<reference evidence="5 6" key="1">
    <citation type="journal article" date="2012" name="Genome Biol.">
        <title>Genome and low-iron response of an oceanic diatom adapted to chronic iron limitation.</title>
        <authorList>
            <person name="Lommer M."/>
            <person name="Specht M."/>
            <person name="Roy A.S."/>
            <person name="Kraemer L."/>
            <person name="Andreson R."/>
            <person name="Gutowska M.A."/>
            <person name="Wolf J."/>
            <person name="Bergner S.V."/>
            <person name="Schilhabel M.B."/>
            <person name="Klostermeier U.C."/>
            <person name="Beiko R.G."/>
            <person name="Rosenstiel P."/>
            <person name="Hippler M."/>
            <person name="Laroche J."/>
        </authorList>
    </citation>
    <scope>NUCLEOTIDE SEQUENCE [LARGE SCALE GENOMIC DNA]</scope>
    <source>
        <strain evidence="5 6">CCMP1005</strain>
    </source>
</reference>
<evidence type="ECO:0000256" key="3">
    <source>
        <dbReference type="SAM" id="SignalP"/>
    </source>
</evidence>
<dbReference type="Proteomes" id="UP000266841">
    <property type="component" value="Unassembled WGS sequence"/>
</dbReference>
<dbReference type="InterPro" id="IPR013806">
    <property type="entry name" value="Kringle-like"/>
</dbReference>
<organism evidence="5 6">
    <name type="scientific">Thalassiosira oceanica</name>
    <name type="common">Marine diatom</name>
    <dbReference type="NCBI Taxonomy" id="159749"/>
    <lineage>
        <taxon>Eukaryota</taxon>
        <taxon>Sar</taxon>
        <taxon>Stramenopiles</taxon>
        <taxon>Ochrophyta</taxon>
        <taxon>Bacillariophyta</taxon>
        <taxon>Coscinodiscophyceae</taxon>
        <taxon>Thalassiosirophycidae</taxon>
        <taxon>Thalassiosirales</taxon>
        <taxon>Thalassiosiraceae</taxon>
        <taxon>Thalassiosira</taxon>
    </lineage>
</organism>
<keyword evidence="3" id="KW-0732">Signal</keyword>
<dbReference type="GO" id="GO:0005615">
    <property type="term" value="C:extracellular space"/>
    <property type="evidence" value="ECO:0007669"/>
    <property type="project" value="TreeGrafter"/>
</dbReference>
<keyword evidence="1" id="KW-0420">Kringle</keyword>
<evidence type="ECO:0000256" key="1">
    <source>
        <dbReference type="ARBA" id="ARBA00022572"/>
    </source>
</evidence>
<protein>
    <recommendedName>
        <fullName evidence="4">Kringle domain-containing protein</fullName>
    </recommendedName>
</protein>